<accession>A0A6G1J345</accession>
<evidence type="ECO:0000313" key="1">
    <source>
        <dbReference type="EMBL" id="KAF2684937.1"/>
    </source>
</evidence>
<evidence type="ECO:0000313" key="2">
    <source>
        <dbReference type="Proteomes" id="UP000799291"/>
    </source>
</evidence>
<reference evidence="1" key="1">
    <citation type="journal article" date="2020" name="Stud. Mycol.">
        <title>101 Dothideomycetes genomes: a test case for predicting lifestyles and emergence of pathogens.</title>
        <authorList>
            <person name="Haridas S."/>
            <person name="Albert R."/>
            <person name="Binder M."/>
            <person name="Bloem J."/>
            <person name="Labutti K."/>
            <person name="Salamov A."/>
            <person name="Andreopoulos B."/>
            <person name="Baker S."/>
            <person name="Barry K."/>
            <person name="Bills G."/>
            <person name="Bluhm B."/>
            <person name="Cannon C."/>
            <person name="Castanera R."/>
            <person name="Culley D."/>
            <person name="Daum C."/>
            <person name="Ezra D."/>
            <person name="Gonzalez J."/>
            <person name="Henrissat B."/>
            <person name="Kuo A."/>
            <person name="Liang C."/>
            <person name="Lipzen A."/>
            <person name="Lutzoni F."/>
            <person name="Magnuson J."/>
            <person name="Mondo S."/>
            <person name="Nolan M."/>
            <person name="Ohm R."/>
            <person name="Pangilinan J."/>
            <person name="Park H.-J."/>
            <person name="Ramirez L."/>
            <person name="Alfaro M."/>
            <person name="Sun H."/>
            <person name="Tritt A."/>
            <person name="Yoshinaga Y."/>
            <person name="Zwiers L.-H."/>
            <person name="Turgeon B."/>
            <person name="Goodwin S."/>
            <person name="Spatafora J."/>
            <person name="Crous P."/>
            <person name="Grigoriev I."/>
        </authorList>
    </citation>
    <scope>NUCLEOTIDE SEQUENCE</scope>
    <source>
        <strain evidence="1">CBS 122367</strain>
    </source>
</reference>
<protein>
    <submittedName>
        <fullName evidence="1">Uncharacterized protein</fullName>
    </submittedName>
</protein>
<keyword evidence="2" id="KW-1185">Reference proteome</keyword>
<sequence length="191" mass="20499">MAMGTEMQLCARALSHHRKQPSIVTCVSPHVQPNDRGILLAGQIRPSRQLCCIVGRQFLQLSSLSSAADGTTHRAGPAVASFPARSRTELRSSSHTRCEKSWIGFAAQVEFNRDAVITDNPTSSLSSRKTPATAGFEDSLRAAGGLLNGWPLTARPACDGHHRLAHCPPSGTASGVFFRLRLCDCGTADYE</sequence>
<dbReference type="Proteomes" id="UP000799291">
    <property type="component" value="Unassembled WGS sequence"/>
</dbReference>
<name>A0A6G1J345_9PLEO</name>
<gene>
    <name evidence="1" type="ORF">K458DRAFT_388636</name>
</gene>
<dbReference type="EMBL" id="MU005580">
    <property type="protein sequence ID" value="KAF2684937.1"/>
    <property type="molecule type" value="Genomic_DNA"/>
</dbReference>
<proteinExistence type="predicted"/>
<dbReference type="AlphaFoldDB" id="A0A6G1J345"/>
<organism evidence="1 2">
    <name type="scientific">Lentithecium fluviatile CBS 122367</name>
    <dbReference type="NCBI Taxonomy" id="1168545"/>
    <lineage>
        <taxon>Eukaryota</taxon>
        <taxon>Fungi</taxon>
        <taxon>Dikarya</taxon>
        <taxon>Ascomycota</taxon>
        <taxon>Pezizomycotina</taxon>
        <taxon>Dothideomycetes</taxon>
        <taxon>Pleosporomycetidae</taxon>
        <taxon>Pleosporales</taxon>
        <taxon>Massarineae</taxon>
        <taxon>Lentitheciaceae</taxon>
        <taxon>Lentithecium</taxon>
    </lineage>
</organism>